<evidence type="ECO:0000313" key="5">
    <source>
        <dbReference type="Proteomes" id="UP000242616"/>
    </source>
</evidence>
<protein>
    <submittedName>
        <fullName evidence="4">Flavin oxidoreductase</fullName>
    </submittedName>
</protein>
<dbReference type="InterPro" id="IPR050268">
    <property type="entry name" value="NADH-dep_flavin_reductase"/>
</dbReference>
<evidence type="ECO:0000256" key="2">
    <source>
        <dbReference type="ARBA" id="ARBA00023002"/>
    </source>
</evidence>
<dbReference type="Proteomes" id="UP000242616">
    <property type="component" value="Unassembled WGS sequence"/>
</dbReference>
<dbReference type="SUPFAM" id="SSF50475">
    <property type="entry name" value="FMN-binding split barrel"/>
    <property type="match status" value="1"/>
</dbReference>
<evidence type="ECO:0000259" key="3">
    <source>
        <dbReference type="SMART" id="SM00903"/>
    </source>
</evidence>
<dbReference type="SMART" id="SM00903">
    <property type="entry name" value="Flavin_Reduct"/>
    <property type="match status" value="1"/>
</dbReference>
<dbReference type="EMBL" id="LBFC01000001">
    <property type="protein sequence ID" value="ONN28124.1"/>
    <property type="molecule type" value="Genomic_DNA"/>
</dbReference>
<keyword evidence="2" id="KW-0560">Oxidoreductase</keyword>
<comment type="similarity">
    <text evidence="1">Belongs to the non-flavoprotein flavin reductase family.</text>
</comment>
<dbReference type="InterPro" id="IPR012349">
    <property type="entry name" value="Split_barrel_FMN-bd"/>
</dbReference>
<reference evidence="4 5" key="1">
    <citation type="submission" date="2015-06" db="EMBL/GenBank/DDBJ databases">
        <title>Genome sequencing of Thermotogales isolates from hydrothermal vents.</title>
        <authorList>
            <person name="Haverkamp T.H."/>
            <person name="Kublanov I.V."/>
            <person name="Nesbo C.L."/>
        </authorList>
    </citation>
    <scope>NUCLEOTIDE SEQUENCE [LARGE SCALE GENOMIC DNA]</scope>
    <source>
        <strain evidence="5">ik275mar</strain>
    </source>
</reference>
<comment type="caution">
    <text evidence="4">The sequence shown here is derived from an EMBL/GenBank/DDBJ whole genome shotgun (WGS) entry which is preliminary data.</text>
</comment>
<dbReference type="PANTHER" id="PTHR30466:SF11">
    <property type="entry name" value="FLAVIN-DEPENDENT MONOOXYGENASE, REDUCTASE SUBUNIT HSAB"/>
    <property type="match status" value="1"/>
</dbReference>
<organism evidence="4 5">
    <name type="scientific">Thermosipho affectus</name>
    <dbReference type="NCBI Taxonomy" id="660294"/>
    <lineage>
        <taxon>Bacteria</taxon>
        <taxon>Thermotogati</taxon>
        <taxon>Thermotogota</taxon>
        <taxon>Thermotogae</taxon>
        <taxon>Thermotogales</taxon>
        <taxon>Fervidobacteriaceae</taxon>
        <taxon>Thermosipho</taxon>
    </lineage>
</organism>
<gene>
    <name evidence="4" type="ORF">XJ44_00200</name>
</gene>
<evidence type="ECO:0000256" key="1">
    <source>
        <dbReference type="ARBA" id="ARBA00008898"/>
    </source>
</evidence>
<dbReference type="RefSeq" id="WP_077197686.1">
    <property type="nucleotide sequence ID" value="NZ_LBFC01000001.1"/>
</dbReference>
<feature type="domain" description="Flavin reductase like" evidence="3">
    <location>
        <begin position="4"/>
        <end position="150"/>
    </location>
</feature>
<dbReference type="PANTHER" id="PTHR30466">
    <property type="entry name" value="FLAVIN REDUCTASE"/>
    <property type="match status" value="1"/>
</dbReference>
<keyword evidence="5" id="KW-1185">Reference proteome</keyword>
<dbReference type="InterPro" id="IPR002563">
    <property type="entry name" value="Flavin_Rdtase-like_dom"/>
</dbReference>
<sequence length="152" mass="17195">MDVVKKIYNSTVVVTMRLNDKINGISVAWITRVSINPKLIVISIGKERFSYLLLKSSSFFGVNILSKFQKDLAIHFGSVSGRDYDKFEGIDYELSKNGIPILKGIVGYIECEIVRIYDAGDHSIFVGKIIDEKLYNNVEPLLYGEHKILEGF</sequence>
<dbReference type="Pfam" id="PF01613">
    <property type="entry name" value="Flavin_Reduct"/>
    <property type="match status" value="1"/>
</dbReference>
<name>A0ABX3IJV9_9BACT</name>
<evidence type="ECO:0000313" key="4">
    <source>
        <dbReference type="EMBL" id="ONN28124.1"/>
    </source>
</evidence>
<proteinExistence type="inferred from homology"/>
<accession>A0ABX3IJV9</accession>
<dbReference type="Gene3D" id="2.30.110.10">
    <property type="entry name" value="Electron Transport, Fmn-binding Protein, Chain A"/>
    <property type="match status" value="1"/>
</dbReference>